<organism evidence="2 3">
    <name type="scientific">Toxocara canis</name>
    <name type="common">Canine roundworm</name>
    <dbReference type="NCBI Taxonomy" id="6265"/>
    <lineage>
        <taxon>Eukaryota</taxon>
        <taxon>Metazoa</taxon>
        <taxon>Ecdysozoa</taxon>
        <taxon>Nematoda</taxon>
        <taxon>Chromadorea</taxon>
        <taxon>Rhabditida</taxon>
        <taxon>Spirurina</taxon>
        <taxon>Ascaridomorpha</taxon>
        <taxon>Ascaridoidea</taxon>
        <taxon>Toxocaridae</taxon>
        <taxon>Toxocara</taxon>
    </lineage>
</organism>
<dbReference type="EMBL" id="UYWY01026932">
    <property type="protein sequence ID" value="VDM50770.1"/>
    <property type="molecule type" value="Genomic_DNA"/>
</dbReference>
<evidence type="ECO:0000313" key="2">
    <source>
        <dbReference type="Proteomes" id="UP000050794"/>
    </source>
</evidence>
<dbReference type="Proteomes" id="UP000050794">
    <property type="component" value="Unassembled WGS sequence"/>
</dbReference>
<dbReference type="AlphaFoldDB" id="A0A183VFC9"/>
<evidence type="ECO:0000313" key="1">
    <source>
        <dbReference type="EMBL" id="VDM50770.1"/>
    </source>
</evidence>
<dbReference type="WBParaSite" id="TCNE_0001945301-mRNA-1">
    <property type="protein sequence ID" value="TCNE_0001945301-mRNA-1"/>
    <property type="gene ID" value="TCNE_0001945301"/>
</dbReference>
<sequence>MSSCESFFSFQLRNAAQTLLRLSTCCHQIKQLIATKFLGDFIALNEQLLNAAQTLLRLSTCCHQIKQLIATKFLGDFIALNEQLLNLNETVMKQHYEAFILHDICRSDLMYQFVSMMNPLSVARKKMASPRWFTMSLGRRMSEMVMEANGLANLTTALLHEGDANFENSKFVQLLADVISRRPQFLDQGDTRRALYHVNILKQFINLMQRHPAAAKIASWFAASVEAIAAVVPQTAAVCFTDKLLHPWEILFDRNGKMQLWEEGWNRRLDDSFQVLLFYVRGLSPATSMQPVCRMKKLFPLWLSMLGSALYASEQITDIGRSSACKLFTGDLSQLLKRILMDPIFDSDVQRVAFLSDYRLRQNEFEYQNEFVRFRSHEICAN</sequence>
<gene>
    <name evidence="1" type="ORF">TCNE_LOCUS19449</name>
</gene>
<reference evidence="1 2" key="2">
    <citation type="submission" date="2018-11" db="EMBL/GenBank/DDBJ databases">
        <authorList>
            <consortium name="Pathogen Informatics"/>
        </authorList>
    </citation>
    <scope>NUCLEOTIDE SEQUENCE [LARGE SCALE GENOMIC DNA]</scope>
</reference>
<evidence type="ECO:0000313" key="3">
    <source>
        <dbReference type="WBParaSite" id="TCNE_0001945301-mRNA-1"/>
    </source>
</evidence>
<protein>
    <submittedName>
        <fullName evidence="3">RIH_assoc domain-containing protein</fullName>
    </submittedName>
</protein>
<keyword evidence="2" id="KW-1185">Reference proteome</keyword>
<name>A0A183VFC9_TOXCA</name>
<reference evidence="3" key="1">
    <citation type="submission" date="2016-06" db="UniProtKB">
        <authorList>
            <consortium name="WormBaseParasite"/>
        </authorList>
    </citation>
    <scope>IDENTIFICATION</scope>
</reference>
<proteinExistence type="predicted"/>
<accession>A0A183VFC9</accession>